<feature type="compositionally biased region" description="Basic and acidic residues" evidence="8">
    <location>
        <begin position="1"/>
        <end position="10"/>
    </location>
</feature>
<dbReference type="InterPro" id="IPR039853">
    <property type="entry name" value="Pinin"/>
</dbReference>
<name>A0A922EUH8_CARIL</name>
<evidence type="ECO:0000259" key="9">
    <source>
        <dbReference type="Pfam" id="PF04696"/>
    </source>
</evidence>
<evidence type="ECO:0000256" key="5">
    <source>
        <dbReference type="ARBA" id="ARBA00023163"/>
    </source>
</evidence>
<evidence type="ECO:0000256" key="2">
    <source>
        <dbReference type="ARBA" id="ARBA00010386"/>
    </source>
</evidence>
<comment type="caution">
    <text evidence="10">The sequence shown here is derived from an EMBL/GenBank/DDBJ whole genome shotgun (WGS) entry which is preliminary data.</text>
</comment>
<evidence type="ECO:0000256" key="6">
    <source>
        <dbReference type="ARBA" id="ARBA00023187"/>
    </source>
</evidence>
<feature type="compositionally biased region" description="Basic and acidic residues" evidence="8">
    <location>
        <begin position="256"/>
        <end position="266"/>
    </location>
</feature>
<comment type="similarity">
    <text evidence="2">Belongs to the pinin family.</text>
</comment>
<dbReference type="EMBL" id="CM031830">
    <property type="protein sequence ID" value="KAG6709799.1"/>
    <property type="molecule type" value="Genomic_DNA"/>
</dbReference>
<proteinExistence type="inferred from homology"/>
<dbReference type="GO" id="GO:0071013">
    <property type="term" value="C:catalytic step 2 spliceosome"/>
    <property type="evidence" value="ECO:0007669"/>
    <property type="project" value="TreeGrafter"/>
</dbReference>
<dbReference type="AlphaFoldDB" id="A0A922EUH8"/>
<feature type="compositionally biased region" description="Basic and acidic residues" evidence="8">
    <location>
        <begin position="74"/>
        <end position="87"/>
    </location>
</feature>
<keyword evidence="7" id="KW-0539">Nucleus</keyword>
<dbReference type="PANTHER" id="PTHR12707">
    <property type="entry name" value="PINN"/>
    <property type="match status" value="1"/>
</dbReference>
<feature type="compositionally biased region" description="Acidic residues" evidence="8">
    <location>
        <begin position="279"/>
        <end position="300"/>
    </location>
</feature>
<sequence>MLRFLTRTDAEDQPPGKRRLSSAVVKLEDEDITADAEAAKDLKKENAIREGVAGAGTANQSDRKPSNLKQTGWSRRDENQRAAKTESEGPVVKHVPRVLPKNEDPSLVTRNKRMLGRLLGTLEKFRKEDMQLSGTEAYMRRSNSLQMAEQRACEESERLRQQEREQIAEKRRRDLTLRARVTAKTEEKKLELLFLQTKAEPPIYYSPNKPLEEDETLVQQQKGQAFLEWKATRREELSLYQKQIQEQYVANETMDKELDTHRLEHGPKKRKIPNGNKNEDEDDVEDINVAEDDMMDDVLDVDVPGRSDETVKPEAGNTSPHAEKIDQ</sequence>
<feature type="region of interest" description="Disordered" evidence="8">
    <location>
        <begin position="42"/>
        <end position="90"/>
    </location>
</feature>
<feature type="region of interest" description="Disordered" evidence="8">
    <location>
        <begin position="256"/>
        <end position="327"/>
    </location>
</feature>
<comment type="subcellular location">
    <subcellularLocation>
        <location evidence="1">Nucleus</location>
    </subcellularLocation>
</comment>
<evidence type="ECO:0000256" key="8">
    <source>
        <dbReference type="SAM" id="MobiDB-lite"/>
    </source>
</evidence>
<dbReference type="GO" id="GO:0008380">
    <property type="term" value="P:RNA splicing"/>
    <property type="evidence" value="ECO:0007669"/>
    <property type="project" value="UniProtKB-KW"/>
</dbReference>
<evidence type="ECO:0000256" key="3">
    <source>
        <dbReference type="ARBA" id="ARBA00022664"/>
    </source>
</evidence>
<keyword evidence="4" id="KW-0805">Transcription regulation</keyword>
<feature type="domain" description="Pinin/SDK/MemA protein" evidence="9">
    <location>
        <begin position="108"/>
        <end position="222"/>
    </location>
</feature>
<dbReference type="PANTHER" id="PTHR12707:SF0">
    <property type="entry name" value="PININ"/>
    <property type="match status" value="1"/>
</dbReference>
<gene>
    <name evidence="10" type="ORF">I3842_06G150500</name>
</gene>
<evidence type="ECO:0000256" key="1">
    <source>
        <dbReference type="ARBA" id="ARBA00004123"/>
    </source>
</evidence>
<keyword evidence="3" id="KW-0507">mRNA processing</keyword>
<evidence type="ECO:0000313" key="11">
    <source>
        <dbReference type="Proteomes" id="UP000811246"/>
    </source>
</evidence>
<dbReference type="GO" id="GO:0006397">
    <property type="term" value="P:mRNA processing"/>
    <property type="evidence" value="ECO:0007669"/>
    <property type="project" value="UniProtKB-KW"/>
</dbReference>
<reference evidence="10" key="1">
    <citation type="submission" date="2021-01" db="EMBL/GenBank/DDBJ databases">
        <authorList>
            <person name="Lovell J.T."/>
            <person name="Bentley N."/>
            <person name="Bhattarai G."/>
            <person name="Jenkins J.W."/>
            <person name="Sreedasyam A."/>
            <person name="Alarcon Y."/>
            <person name="Bock C."/>
            <person name="Boston L."/>
            <person name="Carlson J."/>
            <person name="Cervantes K."/>
            <person name="Clermont K."/>
            <person name="Krom N."/>
            <person name="Kubenka K."/>
            <person name="Mamidi S."/>
            <person name="Mattison C."/>
            <person name="Monteros M."/>
            <person name="Pisani C."/>
            <person name="Plott C."/>
            <person name="Rajasekar S."/>
            <person name="Rhein H.S."/>
            <person name="Rohla C."/>
            <person name="Song M."/>
            <person name="Hilaire R.S."/>
            <person name="Shu S."/>
            <person name="Wells L."/>
            <person name="Wang X."/>
            <person name="Webber J."/>
            <person name="Heerema R.J."/>
            <person name="Klein P."/>
            <person name="Conner P."/>
            <person name="Grauke L."/>
            <person name="Grimwood J."/>
            <person name="Schmutz J."/>
            <person name="Randall J.J."/>
        </authorList>
    </citation>
    <scope>NUCLEOTIDE SEQUENCE</scope>
    <source>
        <tissue evidence="10">Leaf</tissue>
    </source>
</reference>
<dbReference type="InterPro" id="IPR006786">
    <property type="entry name" value="Pinin_SDK_MemA"/>
</dbReference>
<evidence type="ECO:0000313" key="10">
    <source>
        <dbReference type="EMBL" id="KAG6709799.1"/>
    </source>
</evidence>
<dbReference type="Proteomes" id="UP000811246">
    <property type="component" value="Chromosome 6"/>
</dbReference>
<protein>
    <recommendedName>
        <fullName evidence="9">Pinin/SDK/MemA protein domain-containing protein</fullName>
    </recommendedName>
</protein>
<keyword evidence="5" id="KW-0804">Transcription</keyword>
<dbReference type="Pfam" id="PF04696">
    <property type="entry name" value="Pinin_SDK_memA"/>
    <property type="match status" value="1"/>
</dbReference>
<accession>A0A922EUH8</accession>
<feature type="compositionally biased region" description="Basic and acidic residues" evidence="8">
    <location>
        <begin position="303"/>
        <end position="312"/>
    </location>
</feature>
<organism evidence="10 11">
    <name type="scientific">Carya illinoinensis</name>
    <name type="common">Pecan</name>
    <dbReference type="NCBI Taxonomy" id="32201"/>
    <lineage>
        <taxon>Eukaryota</taxon>
        <taxon>Viridiplantae</taxon>
        <taxon>Streptophyta</taxon>
        <taxon>Embryophyta</taxon>
        <taxon>Tracheophyta</taxon>
        <taxon>Spermatophyta</taxon>
        <taxon>Magnoliopsida</taxon>
        <taxon>eudicotyledons</taxon>
        <taxon>Gunneridae</taxon>
        <taxon>Pentapetalae</taxon>
        <taxon>rosids</taxon>
        <taxon>fabids</taxon>
        <taxon>Fagales</taxon>
        <taxon>Juglandaceae</taxon>
        <taxon>Carya</taxon>
    </lineage>
</organism>
<evidence type="ECO:0000256" key="7">
    <source>
        <dbReference type="ARBA" id="ARBA00023242"/>
    </source>
</evidence>
<keyword evidence="6" id="KW-0508">mRNA splicing</keyword>
<feature type="region of interest" description="Disordered" evidence="8">
    <location>
        <begin position="1"/>
        <end position="23"/>
    </location>
</feature>
<evidence type="ECO:0000256" key="4">
    <source>
        <dbReference type="ARBA" id="ARBA00023015"/>
    </source>
</evidence>